<dbReference type="Proteomes" id="UP001597280">
    <property type="component" value="Unassembled WGS sequence"/>
</dbReference>
<evidence type="ECO:0000256" key="1">
    <source>
        <dbReference type="ARBA" id="ARBA00023015"/>
    </source>
</evidence>
<sequence>MSTFGFIAPEDIWSARSEQYFNQVLAGIEDAVAGAGHTVLTRAVASREEEMAAYRDWAARGTVAAVVLRDLVPEDPRPALLAELGLGHVLEGDVVQDGEAPSVTVDNAAVMRGVLDALRSRGLERIAHLGGPQGLVHSALRRGAYLDWCDTAGETPRTAEGDYTGDSGARALDALLTAADDGPDVLLADNDAMALGALERARLRGIAVPGTLSIVSWDDSMACQLHEPPLAALGAAPRATGAAVGRALSALVEQPPRVLHERRPQPVLLDRRTLRG</sequence>
<keyword evidence="3" id="KW-0804">Transcription</keyword>
<gene>
    <name evidence="5" type="ORF">ACFSDA_04930</name>
</gene>
<protein>
    <submittedName>
        <fullName evidence="5">LacI family DNA-binding transcriptional regulator</fullName>
    </submittedName>
</protein>
<dbReference type="InterPro" id="IPR028082">
    <property type="entry name" value="Peripla_BP_I"/>
</dbReference>
<feature type="domain" description="Transcriptional regulator LacI/GalR-like sensor" evidence="4">
    <location>
        <begin position="116"/>
        <end position="273"/>
    </location>
</feature>
<dbReference type="Gene3D" id="3.40.50.2300">
    <property type="match status" value="2"/>
</dbReference>
<dbReference type="InterPro" id="IPR046335">
    <property type="entry name" value="LacI/GalR-like_sensor"/>
</dbReference>
<evidence type="ECO:0000313" key="6">
    <source>
        <dbReference type="Proteomes" id="UP001597280"/>
    </source>
</evidence>
<keyword evidence="6" id="KW-1185">Reference proteome</keyword>
<evidence type="ECO:0000256" key="3">
    <source>
        <dbReference type="ARBA" id="ARBA00023163"/>
    </source>
</evidence>
<organism evidence="5 6">
    <name type="scientific">Brachybacterium rhamnosum</name>
    <dbReference type="NCBI Taxonomy" id="173361"/>
    <lineage>
        <taxon>Bacteria</taxon>
        <taxon>Bacillati</taxon>
        <taxon>Actinomycetota</taxon>
        <taxon>Actinomycetes</taxon>
        <taxon>Micrococcales</taxon>
        <taxon>Dermabacteraceae</taxon>
        <taxon>Brachybacterium</taxon>
    </lineage>
</organism>
<keyword evidence="1" id="KW-0805">Transcription regulation</keyword>
<accession>A0ABW4PUH7</accession>
<reference evidence="6" key="1">
    <citation type="journal article" date="2019" name="Int. J. Syst. Evol. Microbiol.">
        <title>The Global Catalogue of Microorganisms (GCM) 10K type strain sequencing project: providing services to taxonomists for standard genome sequencing and annotation.</title>
        <authorList>
            <consortium name="The Broad Institute Genomics Platform"/>
            <consortium name="The Broad Institute Genome Sequencing Center for Infectious Disease"/>
            <person name="Wu L."/>
            <person name="Ma J."/>
        </authorList>
    </citation>
    <scope>NUCLEOTIDE SEQUENCE [LARGE SCALE GENOMIC DNA]</scope>
    <source>
        <strain evidence="6">JCM 11650</strain>
    </source>
</reference>
<proteinExistence type="predicted"/>
<name>A0ABW4PUH7_9MICO</name>
<dbReference type="EMBL" id="JBHUFL010000002">
    <property type="protein sequence ID" value="MFD1834418.1"/>
    <property type="molecule type" value="Genomic_DNA"/>
</dbReference>
<evidence type="ECO:0000313" key="5">
    <source>
        <dbReference type="EMBL" id="MFD1834418.1"/>
    </source>
</evidence>
<dbReference type="PANTHER" id="PTHR30146">
    <property type="entry name" value="LACI-RELATED TRANSCRIPTIONAL REPRESSOR"/>
    <property type="match status" value="1"/>
</dbReference>
<dbReference type="PANTHER" id="PTHR30146:SF155">
    <property type="entry name" value="ALANINE RACEMASE"/>
    <property type="match status" value="1"/>
</dbReference>
<dbReference type="GO" id="GO:0003677">
    <property type="term" value="F:DNA binding"/>
    <property type="evidence" value="ECO:0007669"/>
    <property type="project" value="UniProtKB-KW"/>
</dbReference>
<comment type="caution">
    <text evidence="5">The sequence shown here is derived from an EMBL/GenBank/DDBJ whole genome shotgun (WGS) entry which is preliminary data.</text>
</comment>
<dbReference type="Pfam" id="PF13377">
    <property type="entry name" value="Peripla_BP_3"/>
    <property type="match status" value="1"/>
</dbReference>
<keyword evidence="2 5" id="KW-0238">DNA-binding</keyword>
<evidence type="ECO:0000259" key="4">
    <source>
        <dbReference type="Pfam" id="PF13377"/>
    </source>
</evidence>
<evidence type="ECO:0000256" key="2">
    <source>
        <dbReference type="ARBA" id="ARBA00023125"/>
    </source>
</evidence>
<dbReference type="RefSeq" id="WP_343903741.1">
    <property type="nucleotide sequence ID" value="NZ_BAAAIS010000002.1"/>
</dbReference>
<dbReference type="SUPFAM" id="SSF53822">
    <property type="entry name" value="Periplasmic binding protein-like I"/>
    <property type="match status" value="1"/>
</dbReference>